<dbReference type="InterPro" id="IPR034922">
    <property type="entry name" value="REX1-like_exo"/>
</dbReference>
<dbReference type="InParanoid" id="A0A2K1QL29"/>
<feature type="region of interest" description="Disordered" evidence="7">
    <location>
        <begin position="161"/>
        <end position="185"/>
    </location>
</feature>
<feature type="compositionally biased region" description="Basic and acidic residues" evidence="7">
    <location>
        <begin position="25"/>
        <end position="40"/>
    </location>
</feature>
<dbReference type="OrthoDB" id="206335at2759"/>
<feature type="region of interest" description="Disordered" evidence="7">
    <location>
        <begin position="236"/>
        <end position="261"/>
    </location>
</feature>
<evidence type="ECO:0000256" key="3">
    <source>
        <dbReference type="ARBA" id="ARBA00022722"/>
    </source>
</evidence>
<dbReference type="GO" id="GO:0003676">
    <property type="term" value="F:nucleic acid binding"/>
    <property type="evidence" value="ECO:0007669"/>
    <property type="project" value="InterPro"/>
</dbReference>
<dbReference type="InterPro" id="IPR013520">
    <property type="entry name" value="Ribonucl_H"/>
</dbReference>
<evidence type="ECO:0000256" key="2">
    <source>
        <dbReference type="ARBA" id="ARBA00006357"/>
    </source>
</evidence>
<keyword evidence="5" id="KW-0269">Exonuclease</keyword>
<feature type="region of interest" description="Disordered" evidence="7">
    <location>
        <begin position="599"/>
        <end position="620"/>
    </location>
</feature>
<comment type="similarity">
    <text evidence="2">Belongs to the REXO1/REXO3 family.</text>
</comment>
<comment type="subcellular location">
    <subcellularLocation>
        <location evidence="1">Nucleus</location>
    </subcellularLocation>
</comment>
<evidence type="ECO:0000313" key="9">
    <source>
        <dbReference type="EMBL" id="PNS15865.1"/>
    </source>
</evidence>
<dbReference type="FunCoup" id="A0A2K1QL29">
    <property type="interactions" value="214"/>
</dbReference>
<dbReference type="InterPro" id="IPR012337">
    <property type="entry name" value="RNaseH-like_sf"/>
</dbReference>
<evidence type="ECO:0000256" key="5">
    <source>
        <dbReference type="ARBA" id="ARBA00022839"/>
    </source>
</evidence>
<reference evidence="9 10" key="1">
    <citation type="submission" date="2017-06" db="EMBL/GenBank/DDBJ databases">
        <title>Draft genome sequence of a variant of Elsinoe murrayae.</title>
        <authorList>
            <person name="Cheng Q."/>
        </authorList>
    </citation>
    <scope>NUCLEOTIDE SEQUENCE [LARGE SCALE GENOMIC DNA]</scope>
    <source>
        <strain evidence="9 10">CQ-2017a</strain>
    </source>
</reference>
<evidence type="ECO:0000256" key="1">
    <source>
        <dbReference type="ARBA" id="ARBA00004123"/>
    </source>
</evidence>
<protein>
    <recommendedName>
        <fullName evidence="8">Exonuclease domain-containing protein</fullName>
    </recommendedName>
</protein>
<accession>A0A2K1QL29</accession>
<dbReference type="GO" id="GO:0010629">
    <property type="term" value="P:negative regulation of gene expression"/>
    <property type="evidence" value="ECO:0007669"/>
    <property type="project" value="UniProtKB-ARBA"/>
</dbReference>
<feature type="compositionally biased region" description="Basic and acidic residues" evidence="7">
    <location>
        <begin position="638"/>
        <end position="652"/>
    </location>
</feature>
<dbReference type="SUPFAM" id="SSF53098">
    <property type="entry name" value="Ribonuclease H-like"/>
    <property type="match status" value="1"/>
</dbReference>
<dbReference type="CDD" id="cd06145">
    <property type="entry name" value="REX1_like"/>
    <property type="match status" value="1"/>
</dbReference>
<dbReference type="PANTHER" id="PTHR12801:SF115">
    <property type="entry name" value="FI18136P1-RELATED"/>
    <property type="match status" value="1"/>
</dbReference>
<dbReference type="SMART" id="SM00479">
    <property type="entry name" value="EXOIII"/>
    <property type="match status" value="1"/>
</dbReference>
<feature type="region of interest" description="Disordered" evidence="7">
    <location>
        <begin position="1"/>
        <end position="82"/>
    </location>
</feature>
<feature type="compositionally biased region" description="Polar residues" evidence="7">
    <location>
        <begin position="167"/>
        <end position="184"/>
    </location>
</feature>
<dbReference type="Proteomes" id="UP000243797">
    <property type="component" value="Unassembled WGS sequence"/>
</dbReference>
<name>A0A2K1QL29_9PEZI</name>
<feature type="region of interest" description="Disordered" evidence="7">
    <location>
        <begin position="638"/>
        <end position="669"/>
    </location>
</feature>
<keyword evidence="4" id="KW-0378">Hydrolase</keyword>
<dbReference type="Gene3D" id="3.30.420.10">
    <property type="entry name" value="Ribonuclease H-like superfamily/Ribonuclease H"/>
    <property type="match status" value="1"/>
</dbReference>
<dbReference type="AlphaFoldDB" id="A0A2K1QL29"/>
<dbReference type="STRING" id="2082308.A0A2K1QL29"/>
<keyword evidence="6" id="KW-0539">Nucleus</keyword>
<dbReference type="InterPro" id="IPR036397">
    <property type="entry name" value="RNaseH_sf"/>
</dbReference>
<feature type="compositionally biased region" description="Polar residues" evidence="7">
    <location>
        <begin position="50"/>
        <end position="65"/>
    </location>
</feature>
<evidence type="ECO:0000256" key="7">
    <source>
        <dbReference type="SAM" id="MobiDB-lite"/>
    </source>
</evidence>
<keyword evidence="3" id="KW-0540">Nuclease</keyword>
<dbReference type="GO" id="GO:0005634">
    <property type="term" value="C:nucleus"/>
    <property type="evidence" value="ECO:0007669"/>
    <property type="project" value="UniProtKB-SubCell"/>
</dbReference>
<dbReference type="GO" id="GO:0004527">
    <property type="term" value="F:exonuclease activity"/>
    <property type="evidence" value="ECO:0007669"/>
    <property type="project" value="UniProtKB-KW"/>
</dbReference>
<sequence>MGKRKRQERHSDHPQESVGATVQRLRFENEEEATRLDTRRSSTSSADAEANTSTAAGTDGWQQVDRTARKKRKKLEKNYPTISHSHHARLQSFVKISDLQNLALYFLADGSAPQWVSIQHHQHINKVVVLMVPGLDASLFDGSIELGSSTRNSAGDVFEPAAEKGETGNSTAPAAPPSSDQSRSLAIKPDDYYPVKLFSSKVSPALKPLAQLFPHIWPIKTPGDPRKMHSPIFSMLSSPIPRPKEDKNIKGPRPPVESKHWKNQRTPITDFVMTKSELSENGFVLHPAHLSTDAERTVEAARRHRNVQSAADGWVDLLPSISLNDSLVPESEVQSGSVTAGRDVYIIDCEMVSTTVDRFALARISLISWDGQVVLDELVQPPDPVKDYLTPFSGITKEMLDGVTLTLADIQARLSDLLTPRSILAGHSLDSDFRAIKITWPFVVDTTLLYPHPKGPPQKSSLKWLTQKYLGREIQGNVSKGHDSVEDARAVLGLVKEKCERGKEWGTGSASGEPIFRRLGRCGRVNAVQGKKVKEDEKNGVNGKADQKEDWELHPRKTGAMVDWVGNMHGFAASASVAVTCKSDEEVVGAVIRAAVGDQGMGDQKSNNDHAGQEDANVPPGGCDFVFGRLRELEFERGYSPRIPGLDDRPEDDHPDEQADGNDPQSLTRTVQKTVQRIQDIYGALPERTAVIVYSGSGDPRRMIELQKMQARFKEEYAVKKWDELSVQWSDTEEQALKAAVETARRGVAFIGVTPIRDGSGQVVTGERV</sequence>
<dbReference type="Pfam" id="PF00929">
    <property type="entry name" value="RNase_T"/>
    <property type="match status" value="1"/>
</dbReference>
<organism evidence="9 10">
    <name type="scientific">Sphaceloma murrayae</name>
    <dbReference type="NCBI Taxonomy" id="2082308"/>
    <lineage>
        <taxon>Eukaryota</taxon>
        <taxon>Fungi</taxon>
        <taxon>Dikarya</taxon>
        <taxon>Ascomycota</taxon>
        <taxon>Pezizomycotina</taxon>
        <taxon>Dothideomycetes</taxon>
        <taxon>Dothideomycetidae</taxon>
        <taxon>Myriangiales</taxon>
        <taxon>Elsinoaceae</taxon>
        <taxon>Sphaceloma</taxon>
    </lineage>
</organism>
<dbReference type="InterPro" id="IPR047021">
    <property type="entry name" value="REXO1/3/4-like"/>
</dbReference>
<proteinExistence type="inferred from homology"/>
<feature type="domain" description="Exonuclease" evidence="8">
    <location>
        <begin position="343"/>
        <end position="504"/>
    </location>
</feature>
<comment type="caution">
    <text evidence="9">The sequence shown here is derived from an EMBL/GenBank/DDBJ whole genome shotgun (WGS) entry which is preliminary data.</text>
</comment>
<dbReference type="FunFam" id="3.30.420.10:FF:000031">
    <property type="entry name" value="RNA exonuclease 1"/>
    <property type="match status" value="1"/>
</dbReference>
<dbReference type="EMBL" id="NKHZ01000065">
    <property type="protein sequence ID" value="PNS15865.1"/>
    <property type="molecule type" value="Genomic_DNA"/>
</dbReference>
<keyword evidence="10" id="KW-1185">Reference proteome</keyword>
<gene>
    <name evidence="9" type="ORF">CAC42_7971</name>
</gene>
<evidence type="ECO:0000259" key="8">
    <source>
        <dbReference type="SMART" id="SM00479"/>
    </source>
</evidence>
<evidence type="ECO:0000256" key="4">
    <source>
        <dbReference type="ARBA" id="ARBA00022801"/>
    </source>
</evidence>
<evidence type="ECO:0000313" key="10">
    <source>
        <dbReference type="Proteomes" id="UP000243797"/>
    </source>
</evidence>
<evidence type="ECO:0000256" key="6">
    <source>
        <dbReference type="ARBA" id="ARBA00023242"/>
    </source>
</evidence>
<dbReference type="PANTHER" id="PTHR12801">
    <property type="entry name" value="RNA EXONUCLEASE REXO1 / RECO3 FAMILY MEMBER-RELATED"/>
    <property type="match status" value="1"/>
</dbReference>